<proteinExistence type="predicted"/>
<dbReference type="Proteomes" id="UP000828251">
    <property type="component" value="Unassembled WGS sequence"/>
</dbReference>
<accession>A0A9D4A564</accession>
<protein>
    <recommendedName>
        <fullName evidence="3">Reverse transcriptase domain-containing protein</fullName>
    </recommendedName>
</protein>
<dbReference type="OrthoDB" id="999992at2759"/>
<dbReference type="PANTHER" id="PTHR33116:SF86">
    <property type="entry name" value="REVERSE TRANSCRIPTASE DOMAIN-CONTAINING PROTEIN"/>
    <property type="match status" value="1"/>
</dbReference>
<sequence>MTIKIDLEKAYDLVRWDFVESSLNAAGRLGEFDKVVPYRHTFLSFVWNGWDISFMRSTLVPKSICDSIKGIARQFIWGAVEGKRKLALVGWNNICQPKPHGGLDFRHLEDQNKVFMMKIGYNLIVKSEALWVQVLRVKYSLHEEMPESIMRNRCSYMWRAVAKAWPLLHSNMIWSIGNGRTVHCWEDNWVPNVGPLKQYVPGHDNIVVHSKVSEMVMDNGDWNIDLFRLWLPEEVISRIISIPPPLDIVRPDILSWSKTTTGVFL</sequence>
<comment type="caution">
    <text evidence="1">The sequence shown here is derived from an EMBL/GenBank/DDBJ whole genome shotgun (WGS) entry which is preliminary data.</text>
</comment>
<keyword evidence="2" id="KW-1185">Reference proteome</keyword>
<organism evidence="1 2">
    <name type="scientific">Gossypium stocksii</name>
    <dbReference type="NCBI Taxonomy" id="47602"/>
    <lineage>
        <taxon>Eukaryota</taxon>
        <taxon>Viridiplantae</taxon>
        <taxon>Streptophyta</taxon>
        <taxon>Embryophyta</taxon>
        <taxon>Tracheophyta</taxon>
        <taxon>Spermatophyta</taxon>
        <taxon>Magnoliopsida</taxon>
        <taxon>eudicotyledons</taxon>
        <taxon>Gunneridae</taxon>
        <taxon>Pentapetalae</taxon>
        <taxon>rosids</taxon>
        <taxon>malvids</taxon>
        <taxon>Malvales</taxon>
        <taxon>Malvaceae</taxon>
        <taxon>Malvoideae</taxon>
        <taxon>Gossypium</taxon>
    </lineage>
</organism>
<gene>
    <name evidence="1" type="ORF">J1N35_018674</name>
</gene>
<dbReference type="EMBL" id="JAIQCV010000006">
    <property type="protein sequence ID" value="KAH1091417.1"/>
    <property type="molecule type" value="Genomic_DNA"/>
</dbReference>
<name>A0A9D4A564_9ROSI</name>
<dbReference type="PANTHER" id="PTHR33116">
    <property type="entry name" value="REVERSE TRANSCRIPTASE ZINC-BINDING DOMAIN-CONTAINING PROTEIN-RELATED-RELATED"/>
    <property type="match status" value="1"/>
</dbReference>
<evidence type="ECO:0000313" key="2">
    <source>
        <dbReference type="Proteomes" id="UP000828251"/>
    </source>
</evidence>
<evidence type="ECO:0008006" key="3">
    <source>
        <dbReference type="Google" id="ProtNLM"/>
    </source>
</evidence>
<reference evidence="1 2" key="1">
    <citation type="journal article" date="2021" name="Plant Biotechnol. J.">
        <title>Multi-omics assisted identification of the key and species-specific regulatory components of drought-tolerant mechanisms in Gossypium stocksii.</title>
        <authorList>
            <person name="Yu D."/>
            <person name="Ke L."/>
            <person name="Zhang D."/>
            <person name="Wu Y."/>
            <person name="Sun Y."/>
            <person name="Mei J."/>
            <person name="Sun J."/>
            <person name="Sun Y."/>
        </authorList>
    </citation>
    <scope>NUCLEOTIDE SEQUENCE [LARGE SCALE GENOMIC DNA]</scope>
    <source>
        <strain evidence="2">cv. E1</strain>
        <tissue evidence="1">Leaf</tissue>
    </source>
</reference>
<dbReference type="AlphaFoldDB" id="A0A9D4A564"/>
<evidence type="ECO:0000313" key="1">
    <source>
        <dbReference type="EMBL" id="KAH1091417.1"/>
    </source>
</evidence>